<dbReference type="SUPFAM" id="SSF52540">
    <property type="entry name" value="P-loop containing nucleoside triphosphate hydrolases"/>
    <property type="match status" value="1"/>
</dbReference>
<dbReference type="STRING" id="569365.A0A0D2BSE0"/>
<dbReference type="InterPro" id="IPR011989">
    <property type="entry name" value="ARM-like"/>
</dbReference>
<dbReference type="GeneID" id="27351836"/>
<feature type="non-terminal residue" evidence="4">
    <location>
        <position position="810"/>
    </location>
</feature>
<gene>
    <name evidence="4" type="ORF">PV07_12642</name>
</gene>
<evidence type="ECO:0000313" key="4">
    <source>
        <dbReference type="EMBL" id="KIW21958.1"/>
    </source>
</evidence>
<dbReference type="EMBL" id="KN847076">
    <property type="protein sequence ID" value="KIW21958.1"/>
    <property type="molecule type" value="Genomic_DNA"/>
</dbReference>
<keyword evidence="5" id="KW-1185">Reference proteome</keyword>
<feature type="domain" description="DUF7068" evidence="3">
    <location>
        <begin position="326"/>
        <end position="361"/>
    </location>
</feature>
<dbReference type="VEuPathDB" id="FungiDB:PV07_12642"/>
<dbReference type="Proteomes" id="UP000054466">
    <property type="component" value="Unassembled WGS sequence"/>
</dbReference>
<proteinExistence type="predicted"/>
<feature type="domain" description="NACHT" evidence="2">
    <location>
        <begin position="174"/>
        <end position="323"/>
    </location>
</feature>
<dbReference type="AlphaFoldDB" id="A0A0D2BSE0"/>
<sequence>MALRGTPLSQFSVDERMRWALKRKTKKKEDQAYCLLGIFDVSIPLIYGERDKARVRLLEEIEKSLKRQSIETIDTWIRQKCYSATNLRIERLSGHDLEMDQCYINLAIVQHHQDAPSSGDENAFSGDNQTAHQSSPFSLLTRLHVKERYEGTHIPLPAIFDPRRGRHGDKDLPRRILIRGQAGVGKTPLCKKIVFDFISAGMWDEPVLPYPLDTSAEVKSDVFFSTHEYPESAALELHKAINDPKSTHTLFILDGLDEVSQDFAKDSDIFQLLLYLLNRPNVVITSRPYATLPRGLDSFDLELETIGFYPEQVTTYLRKSLSDPSKVEKIQSFLSDHWLVQGLVRIPIQLDALCLTWDDGDSFVEAPETMTCLYQAIELKLWRKDIVRLCERHPDRSPPHSTDLQDMGRRGIEMFVEDEIMLLETLAFTGLHNDIMDFNADLVETICESSECLKQIFVPKKILQNVSFLRTSEPSSTNKRKYYHFLHLTFQEYFAARYFVRHWKNQHQLECLHFERSRLIKGRTEKLSPAGFLQEHKYSIRYNILWRFVTGLLQDEEAHVMHFFEVVQDPLDLLGPGHQRLIMHCLSEVTRSNSPSNFTSVRQDLEMTLSDWLRFECNFHGQAELAREIEFPEKVVCSMLRNESEGVRVAILGSLARRPRIQLSIIMVVISFLEQSQPASIIKAALMVLERQSSLSSDSVEKVAARLDHKNRYVRRAALTVLQGQSSLSSESVERVAARLEYEDRHVQQAAIRVLRCQFSLSSESVEKVAARLDHKDWHVRWAALTVLQGQSSLSSESVERVAAQLGHKN</sequence>
<evidence type="ECO:0000259" key="3">
    <source>
        <dbReference type="Pfam" id="PF23238"/>
    </source>
</evidence>
<protein>
    <submittedName>
        <fullName evidence="4">Uncharacterized protein</fullName>
    </submittedName>
</protein>
<dbReference type="InterPro" id="IPR055496">
    <property type="entry name" value="DUF7068"/>
</dbReference>
<dbReference type="OrthoDB" id="4207253at2759"/>
<feature type="compositionally biased region" description="Polar residues" evidence="1">
    <location>
        <begin position="115"/>
        <end position="133"/>
    </location>
</feature>
<dbReference type="InterPro" id="IPR016024">
    <property type="entry name" value="ARM-type_fold"/>
</dbReference>
<evidence type="ECO:0000256" key="1">
    <source>
        <dbReference type="SAM" id="MobiDB-lite"/>
    </source>
</evidence>
<name>A0A0D2BSE0_9EURO</name>
<feature type="region of interest" description="Disordered" evidence="1">
    <location>
        <begin position="114"/>
        <end position="133"/>
    </location>
</feature>
<dbReference type="SUPFAM" id="SSF48371">
    <property type="entry name" value="ARM repeat"/>
    <property type="match status" value="1"/>
</dbReference>
<dbReference type="RefSeq" id="XP_016242174.1">
    <property type="nucleotide sequence ID" value="XM_016400184.1"/>
</dbReference>
<dbReference type="InterPro" id="IPR027417">
    <property type="entry name" value="P-loop_NTPase"/>
</dbReference>
<accession>A0A0D2BSE0</accession>
<dbReference type="Pfam" id="PF13646">
    <property type="entry name" value="HEAT_2"/>
    <property type="match status" value="1"/>
</dbReference>
<evidence type="ECO:0000313" key="5">
    <source>
        <dbReference type="Proteomes" id="UP000054466"/>
    </source>
</evidence>
<dbReference type="Gene3D" id="3.40.50.300">
    <property type="entry name" value="P-loop containing nucleotide triphosphate hydrolases"/>
    <property type="match status" value="1"/>
</dbReference>
<dbReference type="Pfam" id="PF23238">
    <property type="entry name" value="DUF7068"/>
    <property type="match status" value="1"/>
</dbReference>
<organism evidence="4 5">
    <name type="scientific">Cladophialophora immunda</name>
    <dbReference type="NCBI Taxonomy" id="569365"/>
    <lineage>
        <taxon>Eukaryota</taxon>
        <taxon>Fungi</taxon>
        <taxon>Dikarya</taxon>
        <taxon>Ascomycota</taxon>
        <taxon>Pezizomycotina</taxon>
        <taxon>Eurotiomycetes</taxon>
        <taxon>Chaetothyriomycetidae</taxon>
        <taxon>Chaetothyriales</taxon>
        <taxon>Herpotrichiellaceae</taxon>
        <taxon>Cladophialophora</taxon>
    </lineage>
</organism>
<dbReference type="PANTHER" id="PTHR46312:SF2">
    <property type="entry name" value="NUCLEOTIDE-BINDING OLIGOMERIZATION DOMAIN-CONTAINING PROTEIN 2-LIKE"/>
    <property type="match status" value="1"/>
</dbReference>
<evidence type="ECO:0000259" key="2">
    <source>
        <dbReference type="Pfam" id="PF05729"/>
    </source>
</evidence>
<dbReference type="HOGENOM" id="CLU_009981_0_0_1"/>
<dbReference type="Gene3D" id="1.25.10.10">
    <property type="entry name" value="Leucine-rich Repeat Variant"/>
    <property type="match status" value="1"/>
</dbReference>
<reference evidence="4 5" key="1">
    <citation type="submission" date="2015-01" db="EMBL/GenBank/DDBJ databases">
        <title>The Genome Sequence of Cladophialophora immunda CBS83496.</title>
        <authorList>
            <consortium name="The Broad Institute Genomics Platform"/>
            <person name="Cuomo C."/>
            <person name="de Hoog S."/>
            <person name="Gorbushina A."/>
            <person name="Stielow B."/>
            <person name="Teixiera M."/>
            <person name="Abouelleil A."/>
            <person name="Chapman S.B."/>
            <person name="Priest M."/>
            <person name="Young S.K."/>
            <person name="Wortman J."/>
            <person name="Nusbaum C."/>
            <person name="Birren B."/>
        </authorList>
    </citation>
    <scope>NUCLEOTIDE SEQUENCE [LARGE SCALE GENOMIC DNA]</scope>
    <source>
        <strain evidence="4 5">CBS 83496</strain>
    </source>
</reference>
<dbReference type="InterPro" id="IPR007111">
    <property type="entry name" value="NACHT_NTPase"/>
</dbReference>
<dbReference type="PANTHER" id="PTHR46312">
    <property type="entry name" value="NACHT DOMAIN-CONTAINING PROTEIN"/>
    <property type="match status" value="1"/>
</dbReference>
<dbReference type="Pfam" id="PF05729">
    <property type="entry name" value="NACHT"/>
    <property type="match status" value="1"/>
</dbReference>